<dbReference type="AlphaFoldDB" id="A0AAT9GQ73"/>
<sequence length="52" mass="6139">MSFVPQVKRVKKINYSAYSLSMKYIIPFELPLFVKREEYPNTSIIKSKAQVK</sequence>
<proteinExistence type="predicted"/>
<organism evidence="1">
    <name type="scientific">Sulfurisphaera javensis</name>
    <dbReference type="NCBI Taxonomy" id="2049879"/>
    <lineage>
        <taxon>Archaea</taxon>
        <taxon>Thermoproteota</taxon>
        <taxon>Thermoprotei</taxon>
        <taxon>Sulfolobales</taxon>
        <taxon>Sulfolobaceae</taxon>
        <taxon>Sulfurisphaera</taxon>
    </lineage>
</organism>
<evidence type="ECO:0000313" key="1">
    <source>
        <dbReference type="EMBL" id="BFH73047.1"/>
    </source>
</evidence>
<protein>
    <submittedName>
        <fullName evidence="1">Uncharacterized protein</fullName>
    </submittedName>
</protein>
<dbReference type="EMBL" id="AP031322">
    <property type="protein sequence ID" value="BFH73047.1"/>
    <property type="molecule type" value="Genomic_DNA"/>
</dbReference>
<accession>A0AAT9GQ73</accession>
<dbReference type="KEGG" id="sjv:SJAV_09910"/>
<reference evidence="1" key="1">
    <citation type="submission" date="2024-03" db="EMBL/GenBank/DDBJ databases">
        <title>Complete genome sequence of Sulfurisphaera javensis strain KD-1.</title>
        <authorList>
            <person name="Sakai H."/>
            <person name="Nur N."/>
            <person name="Suwanto A."/>
            <person name="Kurosawa N."/>
        </authorList>
    </citation>
    <scope>NUCLEOTIDE SEQUENCE</scope>
    <source>
        <strain evidence="1">KD-1</strain>
    </source>
</reference>
<name>A0AAT9GQ73_9CREN</name>
<gene>
    <name evidence="1" type="ORF">SJAV_09910</name>
</gene>